<dbReference type="InterPro" id="IPR040817">
    <property type="entry name" value="LIFR_D2"/>
</dbReference>
<dbReference type="InterPro" id="IPR013783">
    <property type="entry name" value="Ig-like_fold"/>
</dbReference>
<dbReference type="Proteomes" id="UP001652624">
    <property type="component" value="Chromosome 5"/>
</dbReference>
<dbReference type="Gene3D" id="2.60.40.10">
    <property type="entry name" value="Immunoglobulins"/>
    <property type="match status" value="1"/>
</dbReference>
<feature type="chain" id="PRO_5046063653" evidence="1">
    <location>
        <begin position="24"/>
        <end position="176"/>
    </location>
</feature>
<keyword evidence="3" id="KW-1185">Reference proteome</keyword>
<accession>A0ABM3XDP5</accession>
<feature type="domain" description="Leukemia inhibitory factor receptor D2" evidence="2">
    <location>
        <begin position="64"/>
        <end position="170"/>
    </location>
</feature>
<evidence type="ECO:0000313" key="3">
    <source>
        <dbReference type="Proteomes" id="UP001652624"/>
    </source>
</evidence>
<name>A0ABM3XDP5_ERIEU</name>
<sequence length="176" mass="20344">MAVFTLFQTTFLMASLSLSVCHSEGLHYKSTAPGGHFPHFIGWDRNSGCFRPLKQEFLSESPPWAPESLRVFPNSPQQRLHLQWTVHSLDHQQLKRLNVVFQIQISRVNTEKVIWVENYTTAVDGDHVLRWSWESELPLECATHFVRIRGLAGDAKAPGLRFWSQWTSWEKVDGKE</sequence>
<dbReference type="Pfam" id="PF17971">
    <property type="entry name" value="LIFR_D2"/>
    <property type="match status" value="1"/>
</dbReference>
<organism evidence="3 4">
    <name type="scientific">Erinaceus europaeus</name>
    <name type="common">Western European hedgehog</name>
    <dbReference type="NCBI Taxonomy" id="9365"/>
    <lineage>
        <taxon>Eukaryota</taxon>
        <taxon>Metazoa</taxon>
        <taxon>Chordata</taxon>
        <taxon>Craniata</taxon>
        <taxon>Vertebrata</taxon>
        <taxon>Euteleostomi</taxon>
        <taxon>Mammalia</taxon>
        <taxon>Eutheria</taxon>
        <taxon>Laurasiatheria</taxon>
        <taxon>Eulipotyphla</taxon>
        <taxon>Erinaceidae</taxon>
        <taxon>Erinaceinae</taxon>
        <taxon>Erinaceus</taxon>
    </lineage>
</organism>
<dbReference type="GeneID" id="132538563"/>
<evidence type="ECO:0000256" key="1">
    <source>
        <dbReference type="SAM" id="SignalP"/>
    </source>
</evidence>
<keyword evidence="1" id="KW-0732">Signal</keyword>
<evidence type="ECO:0000259" key="2">
    <source>
        <dbReference type="Pfam" id="PF17971"/>
    </source>
</evidence>
<feature type="signal peptide" evidence="1">
    <location>
        <begin position="1"/>
        <end position="23"/>
    </location>
</feature>
<evidence type="ECO:0000313" key="4">
    <source>
        <dbReference type="RefSeq" id="XP_060046952.1"/>
    </source>
</evidence>
<dbReference type="RefSeq" id="XP_060046952.1">
    <property type="nucleotide sequence ID" value="XM_060190969.1"/>
</dbReference>
<protein>
    <submittedName>
        <fullName evidence="4">Oncostatin-M-specific receptor subunit beta-like</fullName>
    </submittedName>
</protein>
<proteinExistence type="predicted"/>
<gene>
    <name evidence="4" type="primary">LOC132538563</name>
</gene>
<reference evidence="4" key="1">
    <citation type="submission" date="2025-08" db="UniProtKB">
        <authorList>
            <consortium name="RefSeq"/>
        </authorList>
    </citation>
    <scope>IDENTIFICATION</scope>
</reference>